<gene>
    <name evidence="3" type="primary">LOC118477639</name>
</gene>
<evidence type="ECO:0000313" key="2">
    <source>
        <dbReference type="Proteomes" id="UP000694888"/>
    </source>
</evidence>
<dbReference type="GeneID" id="118477639"/>
<dbReference type="PANTHER" id="PTHR46599">
    <property type="entry name" value="PIGGYBAC TRANSPOSABLE ELEMENT-DERIVED PROTEIN 4"/>
    <property type="match status" value="1"/>
</dbReference>
<evidence type="ECO:0000313" key="3">
    <source>
        <dbReference type="RefSeq" id="XP_035825493.1"/>
    </source>
</evidence>
<reference evidence="3" key="1">
    <citation type="submission" date="2025-08" db="UniProtKB">
        <authorList>
            <consortium name="RefSeq"/>
        </authorList>
    </citation>
    <scope>IDENTIFICATION</scope>
</reference>
<organism evidence="2 3">
    <name type="scientific">Aplysia californica</name>
    <name type="common">California sea hare</name>
    <dbReference type="NCBI Taxonomy" id="6500"/>
    <lineage>
        <taxon>Eukaryota</taxon>
        <taxon>Metazoa</taxon>
        <taxon>Spiralia</taxon>
        <taxon>Lophotrochozoa</taxon>
        <taxon>Mollusca</taxon>
        <taxon>Gastropoda</taxon>
        <taxon>Heterobranchia</taxon>
        <taxon>Euthyneura</taxon>
        <taxon>Tectipleura</taxon>
        <taxon>Aplysiida</taxon>
        <taxon>Aplysioidea</taxon>
        <taxon>Aplysiidae</taxon>
        <taxon>Aplysia</taxon>
    </lineage>
</organism>
<proteinExistence type="predicted"/>
<dbReference type="PANTHER" id="PTHR46599:SF3">
    <property type="entry name" value="PIGGYBAC TRANSPOSABLE ELEMENT-DERIVED PROTEIN 4"/>
    <property type="match status" value="1"/>
</dbReference>
<keyword evidence="2" id="KW-1185">Reference proteome</keyword>
<feature type="domain" description="PiggyBac transposable element-derived protein" evidence="1">
    <location>
        <begin position="1"/>
        <end position="303"/>
    </location>
</feature>
<name>A0ABM1VSV1_APLCA</name>
<dbReference type="InterPro" id="IPR029526">
    <property type="entry name" value="PGBD"/>
</dbReference>
<dbReference type="RefSeq" id="XP_035825493.1">
    <property type="nucleotide sequence ID" value="XM_035969600.1"/>
</dbReference>
<protein>
    <submittedName>
        <fullName evidence="3">PiggyBac transposable element-derived protein 4-like</fullName>
    </submittedName>
</protein>
<evidence type="ECO:0000259" key="1">
    <source>
        <dbReference type="Pfam" id="PF13843"/>
    </source>
</evidence>
<dbReference type="Pfam" id="PF13843">
    <property type="entry name" value="DDE_Tnp_1_7"/>
    <property type="match status" value="1"/>
</dbReference>
<sequence length="418" mass="48560">MGLNRRPAIRDYWSQAETEHCAWYSQMFPRKRFEAIYHTMLHCSENSSAEGKDKIEPFVNSVLESFRRAFYPGKYLALDEMVVGWTGRWKYKQYNPSKPHKYHVKVFGLVDSETGYVVNLLIYFGRETSYRVDLDHSNPQAVKVFETLLDPLGPGHHVYSDRFYTSLDLIRHLSNNRTNFTGTLNLNRRGFPTDLKTLRLQHTERSWYYAPEDEVLCVAWKDKKAKKPVVVVSTMCDTTVEERPTSRGRNASKPAPVHSYNARMNGCDKVDQNVGYYNLHTRKSLKWWKKIFHWLMELVQVNALVLYNQTHAKKSTLAAFKRVLVKELVALAAAHMPQGEVDKAPSNMPPTNSLIDRYTGTKHLIAYSQKDRNCEVCSKPKEGRKRTNFFCKGCAHHPHLHPKGCFELYHTPESQRRV</sequence>
<accession>A0ABM1VSV1</accession>
<dbReference type="Proteomes" id="UP000694888">
    <property type="component" value="Unplaced"/>
</dbReference>